<keyword evidence="3 9" id="KW-0548">Nucleotidyltransferase</keyword>
<sequence length="162" mass="18379">MKKCVFAGTFDPPTVGHEDVVRKCLKIFDEVVVALLVNPQKNCLFSDEQRMCLLNKLFLGVKGVKVRTFSGAAVDLLKEESTPFYVRGVRDAIDFEYENRNHYASKRLMPEIISIYLPCEQNHLHVSSTLVRNSIKFSKDFADLVPSCIYADVLAMSEDKNV</sequence>
<dbReference type="EMBL" id="DVHK01000133">
    <property type="protein sequence ID" value="HIR67694.1"/>
    <property type="molecule type" value="Genomic_DNA"/>
</dbReference>
<dbReference type="GO" id="GO:0005737">
    <property type="term" value="C:cytoplasm"/>
    <property type="evidence" value="ECO:0007669"/>
    <property type="project" value="UniProtKB-SubCell"/>
</dbReference>
<reference evidence="11" key="2">
    <citation type="journal article" date="2021" name="PeerJ">
        <title>Extensive microbial diversity within the chicken gut microbiome revealed by metagenomics and culture.</title>
        <authorList>
            <person name="Gilroy R."/>
            <person name="Ravi A."/>
            <person name="Getino M."/>
            <person name="Pursley I."/>
            <person name="Horton D.L."/>
            <person name="Alikhan N.F."/>
            <person name="Baker D."/>
            <person name="Gharbi K."/>
            <person name="Hall N."/>
            <person name="Watson M."/>
            <person name="Adriaenssens E.M."/>
            <person name="Foster-Nyarko E."/>
            <person name="Jarju S."/>
            <person name="Secka A."/>
            <person name="Antonio M."/>
            <person name="Oren A."/>
            <person name="Chaudhuri R.R."/>
            <person name="La Ragione R."/>
            <person name="Hildebrand F."/>
            <person name="Pallen M.J."/>
        </authorList>
    </citation>
    <scope>NUCLEOTIDE SEQUENCE</scope>
    <source>
        <strain evidence="11">ChiW16-3235</strain>
    </source>
</reference>
<evidence type="ECO:0000313" key="11">
    <source>
        <dbReference type="EMBL" id="HIR67694.1"/>
    </source>
</evidence>
<evidence type="ECO:0000256" key="3">
    <source>
        <dbReference type="ARBA" id="ARBA00022695"/>
    </source>
</evidence>
<dbReference type="GO" id="GO:0015937">
    <property type="term" value="P:coenzyme A biosynthetic process"/>
    <property type="evidence" value="ECO:0007669"/>
    <property type="project" value="UniProtKB-UniRule"/>
</dbReference>
<dbReference type="GO" id="GO:0004595">
    <property type="term" value="F:pantetheine-phosphate adenylyltransferase activity"/>
    <property type="evidence" value="ECO:0007669"/>
    <property type="project" value="UniProtKB-UniRule"/>
</dbReference>
<dbReference type="PRINTS" id="PR01020">
    <property type="entry name" value="LPSBIOSNTHSS"/>
</dbReference>
<dbReference type="InterPro" id="IPR001980">
    <property type="entry name" value="PPAT"/>
</dbReference>
<organism evidence="11 12">
    <name type="scientific">Candidatus Coproplasma avicola</name>
    <dbReference type="NCBI Taxonomy" id="2840744"/>
    <lineage>
        <taxon>Bacteria</taxon>
        <taxon>Bacillati</taxon>
        <taxon>Bacillota</taxon>
        <taxon>Clostridia</taxon>
        <taxon>Eubacteriales</taxon>
        <taxon>Candidatus Coproplasma</taxon>
    </lineage>
</organism>
<feature type="domain" description="Cytidyltransferase-like" evidence="10">
    <location>
        <begin position="5"/>
        <end position="133"/>
    </location>
</feature>
<feature type="binding site" evidence="9">
    <location>
        <position position="73"/>
    </location>
    <ligand>
        <name>substrate</name>
    </ligand>
</feature>
<evidence type="ECO:0000256" key="2">
    <source>
        <dbReference type="ARBA" id="ARBA00022679"/>
    </source>
</evidence>
<dbReference type="NCBIfam" id="TIGR00125">
    <property type="entry name" value="cyt_tran_rel"/>
    <property type="match status" value="1"/>
</dbReference>
<feature type="binding site" evidence="9">
    <location>
        <position position="41"/>
    </location>
    <ligand>
        <name>substrate</name>
    </ligand>
</feature>
<dbReference type="InterPro" id="IPR004821">
    <property type="entry name" value="Cyt_trans-like"/>
</dbReference>
<dbReference type="SUPFAM" id="SSF52374">
    <property type="entry name" value="Nucleotidylyl transferase"/>
    <property type="match status" value="1"/>
</dbReference>
<evidence type="ECO:0000256" key="4">
    <source>
        <dbReference type="ARBA" id="ARBA00022741"/>
    </source>
</evidence>
<feature type="binding site" evidence="9">
    <location>
        <begin position="123"/>
        <end position="129"/>
    </location>
    <ligand>
        <name>ATP</name>
        <dbReference type="ChEBI" id="CHEBI:30616"/>
    </ligand>
</feature>
<dbReference type="Proteomes" id="UP000823913">
    <property type="component" value="Unassembled WGS sequence"/>
</dbReference>
<feature type="binding site" evidence="9">
    <location>
        <position position="17"/>
    </location>
    <ligand>
        <name>ATP</name>
        <dbReference type="ChEBI" id="CHEBI:30616"/>
    </ligand>
</feature>
<comment type="cofactor">
    <cofactor evidence="9">
        <name>Mg(2+)</name>
        <dbReference type="ChEBI" id="CHEBI:18420"/>
    </cofactor>
</comment>
<feature type="binding site" evidence="9">
    <location>
        <position position="98"/>
    </location>
    <ligand>
        <name>ATP</name>
        <dbReference type="ChEBI" id="CHEBI:30616"/>
    </ligand>
</feature>
<dbReference type="AlphaFoldDB" id="A0A9D1E7U4"/>
<dbReference type="Gene3D" id="3.40.50.620">
    <property type="entry name" value="HUPs"/>
    <property type="match status" value="1"/>
</dbReference>
<proteinExistence type="inferred from homology"/>
<dbReference type="GO" id="GO:0005524">
    <property type="term" value="F:ATP binding"/>
    <property type="evidence" value="ECO:0007669"/>
    <property type="project" value="UniProtKB-KW"/>
</dbReference>
<dbReference type="PANTHER" id="PTHR21342">
    <property type="entry name" value="PHOSPHOPANTETHEINE ADENYLYLTRANSFERASE"/>
    <property type="match status" value="1"/>
</dbReference>
<comment type="catalytic activity">
    <reaction evidence="8 9">
        <text>(R)-4'-phosphopantetheine + ATP + H(+) = 3'-dephospho-CoA + diphosphate</text>
        <dbReference type="Rhea" id="RHEA:19801"/>
        <dbReference type="ChEBI" id="CHEBI:15378"/>
        <dbReference type="ChEBI" id="CHEBI:30616"/>
        <dbReference type="ChEBI" id="CHEBI:33019"/>
        <dbReference type="ChEBI" id="CHEBI:57328"/>
        <dbReference type="ChEBI" id="CHEBI:61723"/>
        <dbReference type="EC" id="2.7.7.3"/>
    </reaction>
</comment>
<name>A0A9D1E7U4_9FIRM</name>
<keyword evidence="1 9" id="KW-0963">Cytoplasm</keyword>
<evidence type="ECO:0000313" key="12">
    <source>
        <dbReference type="Proteomes" id="UP000823913"/>
    </source>
</evidence>
<dbReference type="PANTHER" id="PTHR21342:SF1">
    <property type="entry name" value="PHOSPHOPANTETHEINE ADENYLYLTRANSFERASE"/>
    <property type="match status" value="1"/>
</dbReference>
<evidence type="ECO:0000256" key="7">
    <source>
        <dbReference type="ARBA" id="ARBA00022993"/>
    </source>
</evidence>
<comment type="caution">
    <text evidence="11">The sequence shown here is derived from an EMBL/GenBank/DDBJ whole genome shotgun (WGS) entry which is preliminary data.</text>
</comment>
<keyword evidence="2 9" id="KW-0808">Transferase</keyword>
<feature type="binding site" evidence="9">
    <location>
        <begin position="88"/>
        <end position="90"/>
    </location>
    <ligand>
        <name>ATP</name>
        <dbReference type="ChEBI" id="CHEBI:30616"/>
    </ligand>
</feature>
<comment type="pathway">
    <text evidence="9">Cofactor biosynthesis; coenzyme A biosynthesis; CoA from (R)-pantothenate: step 4/5.</text>
</comment>
<reference evidence="11" key="1">
    <citation type="submission" date="2020-10" db="EMBL/GenBank/DDBJ databases">
        <authorList>
            <person name="Gilroy R."/>
        </authorList>
    </citation>
    <scope>NUCLEOTIDE SEQUENCE</scope>
    <source>
        <strain evidence="11">ChiW16-3235</strain>
    </source>
</reference>
<dbReference type="NCBIfam" id="TIGR01510">
    <property type="entry name" value="coaD_prev_kdtB"/>
    <property type="match status" value="1"/>
</dbReference>
<dbReference type="HAMAP" id="MF_00151">
    <property type="entry name" value="PPAT_bact"/>
    <property type="match status" value="1"/>
</dbReference>
<gene>
    <name evidence="9 11" type="primary">coaD</name>
    <name evidence="11" type="ORF">IAB94_06585</name>
</gene>
<comment type="subcellular location">
    <subcellularLocation>
        <location evidence="9">Cytoplasm</location>
    </subcellularLocation>
</comment>
<comment type="function">
    <text evidence="9">Reversibly transfers an adenylyl group from ATP to 4'-phosphopantetheine, yielding dephospho-CoA (dPCoA) and pyrophosphate.</text>
</comment>
<feature type="binding site" evidence="9">
    <location>
        <begin position="9"/>
        <end position="10"/>
    </location>
    <ligand>
        <name>ATP</name>
        <dbReference type="ChEBI" id="CHEBI:30616"/>
    </ligand>
</feature>
<feature type="binding site" evidence="9">
    <location>
        <position position="87"/>
    </location>
    <ligand>
        <name>substrate</name>
    </ligand>
</feature>
<evidence type="ECO:0000256" key="1">
    <source>
        <dbReference type="ARBA" id="ARBA00022490"/>
    </source>
</evidence>
<comment type="similarity">
    <text evidence="9">Belongs to the bacterial CoaD family.</text>
</comment>
<accession>A0A9D1E7U4</accession>
<keyword evidence="5 9" id="KW-0067">ATP-binding</keyword>
<evidence type="ECO:0000256" key="6">
    <source>
        <dbReference type="ARBA" id="ARBA00022842"/>
    </source>
</evidence>
<feature type="binding site" evidence="9">
    <location>
        <position position="9"/>
    </location>
    <ligand>
        <name>substrate</name>
    </ligand>
</feature>
<keyword evidence="7 9" id="KW-0173">Coenzyme A biosynthesis</keyword>
<dbReference type="EC" id="2.7.7.3" evidence="9"/>
<dbReference type="Pfam" id="PF01467">
    <property type="entry name" value="CTP_transf_like"/>
    <property type="match status" value="1"/>
</dbReference>
<evidence type="ECO:0000256" key="8">
    <source>
        <dbReference type="ARBA" id="ARBA00029346"/>
    </source>
</evidence>
<feature type="site" description="Transition state stabilizer" evidence="9">
    <location>
        <position position="17"/>
    </location>
</feature>
<dbReference type="InterPro" id="IPR014729">
    <property type="entry name" value="Rossmann-like_a/b/a_fold"/>
</dbReference>
<protein>
    <recommendedName>
        <fullName evidence="9">Phosphopantetheine adenylyltransferase</fullName>
        <ecNumber evidence="9">2.7.7.3</ecNumber>
    </recommendedName>
    <alternativeName>
        <fullName evidence="9">Dephospho-CoA pyrophosphorylase</fullName>
    </alternativeName>
    <alternativeName>
        <fullName evidence="9">Pantetheine-phosphate adenylyltransferase</fullName>
        <shortName evidence="9">PPAT</shortName>
    </alternativeName>
</protein>
<evidence type="ECO:0000256" key="5">
    <source>
        <dbReference type="ARBA" id="ARBA00022840"/>
    </source>
</evidence>
<keyword evidence="6 9" id="KW-0460">Magnesium</keyword>
<evidence type="ECO:0000259" key="10">
    <source>
        <dbReference type="Pfam" id="PF01467"/>
    </source>
</evidence>
<evidence type="ECO:0000256" key="9">
    <source>
        <dbReference type="HAMAP-Rule" id="MF_00151"/>
    </source>
</evidence>
<keyword evidence="4 9" id="KW-0547">Nucleotide-binding</keyword>
<comment type="subunit">
    <text evidence="9">Homohexamer.</text>
</comment>